<dbReference type="RefSeq" id="WP_379980889.1">
    <property type="nucleotide sequence ID" value="NZ_JBHUMO010000039.1"/>
</dbReference>
<keyword evidence="5" id="KW-1185">Reference proteome</keyword>
<reference evidence="5" key="1">
    <citation type="journal article" date="2019" name="Int. J. Syst. Evol. Microbiol.">
        <title>The Global Catalogue of Microorganisms (GCM) 10K type strain sequencing project: providing services to taxonomists for standard genome sequencing and annotation.</title>
        <authorList>
            <consortium name="The Broad Institute Genomics Platform"/>
            <consortium name="The Broad Institute Genome Sequencing Center for Infectious Disease"/>
            <person name="Wu L."/>
            <person name="Ma J."/>
        </authorList>
    </citation>
    <scope>NUCLEOTIDE SEQUENCE [LARGE SCALE GENOMIC DNA]</scope>
    <source>
        <strain evidence="5">TISTR 932</strain>
    </source>
</reference>
<proteinExistence type="predicted"/>
<organism evidence="4 5">
    <name type="scientific">Enterococcus camelliae</name>
    <dbReference type="NCBI Taxonomy" id="453959"/>
    <lineage>
        <taxon>Bacteria</taxon>
        <taxon>Bacillati</taxon>
        <taxon>Bacillota</taxon>
        <taxon>Bacilli</taxon>
        <taxon>Lactobacillales</taxon>
        <taxon>Enterococcaceae</taxon>
        <taxon>Enterococcus</taxon>
    </lineage>
</organism>
<dbReference type="SMART" id="SM00829">
    <property type="entry name" value="PKS_ER"/>
    <property type="match status" value="1"/>
</dbReference>
<keyword evidence="1" id="KW-0521">NADP</keyword>
<feature type="domain" description="Enoyl reductase (ER)" evidence="3">
    <location>
        <begin position="13"/>
        <end position="294"/>
    </location>
</feature>
<dbReference type="CDD" id="cd05282">
    <property type="entry name" value="ETR_like"/>
    <property type="match status" value="1"/>
</dbReference>
<name>A0ABW5TJ71_9ENTE</name>
<dbReference type="InterPro" id="IPR011032">
    <property type="entry name" value="GroES-like_sf"/>
</dbReference>
<comment type="caution">
    <text evidence="4">The sequence shown here is derived from an EMBL/GenBank/DDBJ whole genome shotgun (WGS) entry which is preliminary data.</text>
</comment>
<keyword evidence="2" id="KW-0560">Oxidoreductase</keyword>
<dbReference type="InterPro" id="IPR013154">
    <property type="entry name" value="ADH-like_N"/>
</dbReference>
<sequence length="328" mass="36684">MENVSLQYKKFGKPSDVVQLVQSELRLLKMNEIKIAMNRVSVNPSDLIPITGAYAHRTPLPAIVGYEGFGVVLETSSKSLDWLVGKRVLPLGGETWQKFLITQREQIIVLPSELSDNQACQIYINPLTAWVLCRQFMNLKKETVLLVNAANSAVGKLLLQFANLSGAKFLGVVRNEQARKQLYELGATHVINSSQENVFERVADLTNGEGVDYAIDSIGGYQGTILATCVKTAGSFYLLGLLSGQQIDWSCVAKLPIQTKIFHLRHWLEQATLSQKEQAFQKLFSMVTKRQLILASFDKVSPYTDFYKVLKNIEMKGVQGKQCMLFTT</sequence>
<dbReference type="EMBL" id="JBHUMO010000039">
    <property type="protein sequence ID" value="MFD2728979.1"/>
    <property type="molecule type" value="Genomic_DNA"/>
</dbReference>
<evidence type="ECO:0000259" key="3">
    <source>
        <dbReference type="SMART" id="SM00829"/>
    </source>
</evidence>
<dbReference type="InterPro" id="IPR036291">
    <property type="entry name" value="NAD(P)-bd_dom_sf"/>
</dbReference>
<evidence type="ECO:0000256" key="2">
    <source>
        <dbReference type="ARBA" id="ARBA00023002"/>
    </source>
</evidence>
<dbReference type="SUPFAM" id="SSF50129">
    <property type="entry name" value="GroES-like"/>
    <property type="match status" value="1"/>
</dbReference>
<evidence type="ECO:0000313" key="5">
    <source>
        <dbReference type="Proteomes" id="UP001597427"/>
    </source>
</evidence>
<dbReference type="Pfam" id="PF00107">
    <property type="entry name" value="ADH_zinc_N"/>
    <property type="match status" value="1"/>
</dbReference>
<dbReference type="Gene3D" id="3.40.50.720">
    <property type="entry name" value="NAD(P)-binding Rossmann-like Domain"/>
    <property type="match status" value="1"/>
</dbReference>
<dbReference type="InterPro" id="IPR020843">
    <property type="entry name" value="ER"/>
</dbReference>
<dbReference type="Proteomes" id="UP001597427">
    <property type="component" value="Unassembled WGS sequence"/>
</dbReference>
<dbReference type="Pfam" id="PF08240">
    <property type="entry name" value="ADH_N"/>
    <property type="match status" value="1"/>
</dbReference>
<evidence type="ECO:0000256" key="1">
    <source>
        <dbReference type="ARBA" id="ARBA00022857"/>
    </source>
</evidence>
<protein>
    <submittedName>
        <fullName evidence="4">Zinc-dependent alcohol dehydrogenase family protein</fullName>
    </submittedName>
</protein>
<dbReference type="InterPro" id="IPR013149">
    <property type="entry name" value="ADH-like_C"/>
</dbReference>
<accession>A0ABW5TJ71</accession>
<gene>
    <name evidence="4" type="ORF">ACFSR0_06040</name>
</gene>
<dbReference type="PANTHER" id="PTHR48106">
    <property type="entry name" value="QUINONE OXIDOREDUCTASE PIG3-RELATED"/>
    <property type="match status" value="1"/>
</dbReference>
<dbReference type="SUPFAM" id="SSF51735">
    <property type="entry name" value="NAD(P)-binding Rossmann-fold domains"/>
    <property type="match status" value="1"/>
</dbReference>
<dbReference type="Gene3D" id="3.90.180.10">
    <property type="entry name" value="Medium-chain alcohol dehydrogenases, catalytic domain"/>
    <property type="match status" value="1"/>
</dbReference>
<evidence type="ECO:0000313" key="4">
    <source>
        <dbReference type="EMBL" id="MFD2728979.1"/>
    </source>
</evidence>
<dbReference type="PANTHER" id="PTHR48106:SF2">
    <property type="entry name" value="ZN2+-BINDING DEHYDROGENASE"/>
    <property type="match status" value="1"/>
</dbReference>